<evidence type="ECO:0000259" key="3">
    <source>
        <dbReference type="Pfam" id="PF08990"/>
    </source>
</evidence>
<accession>A0ABW1C991</accession>
<protein>
    <submittedName>
        <fullName evidence="4">Polyketide synthase docking domain-containing protein</fullName>
    </submittedName>
</protein>
<name>A0ABW1C991_9ACTN</name>
<evidence type="ECO:0000313" key="5">
    <source>
        <dbReference type="Proteomes" id="UP001596096"/>
    </source>
</evidence>
<reference evidence="5" key="1">
    <citation type="journal article" date="2019" name="Int. J. Syst. Evol. Microbiol.">
        <title>The Global Catalogue of Microorganisms (GCM) 10K type strain sequencing project: providing services to taxonomists for standard genome sequencing and annotation.</title>
        <authorList>
            <consortium name="The Broad Institute Genomics Platform"/>
            <consortium name="The Broad Institute Genome Sequencing Center for Infectious Disease"/>
            <person name="Wu L."/>
            <person name="Ma J."/>
        </authorList>
    </citation>
    <scope>NUCLEOTIDE SEQUENCE [LARGE SCALE GENOMIC DNA]</scope>
    <source>
        <strain evidence="5">CGMCC 4.7106</strain>
    </source>
</reference>
<dbReference type="InterPro" id="IPR014030">
    <property type="entry name" value="Ketoacyl_synth_N"/>
</dbReference>
<dbReference type="RefSeq" id="WP_219552639.1">
    <property type="nucleotide sequence ID" value="NZ_JAHKRN010000109.1"/>
</dbReference>
<evidence type="ECO:0000313" key="4">
    <source>
        <dbReference type="EMBL" id="MFC5822181.1"/>
    </source>
</evidence>
<feature type="domain" description="Polyketide synthase NorB/C/GfsB-E-like docking" evidence="3">
    <location>
        <begin position="3"/>
        <end position="27"/>
    </location>
</feature>
<organism evidence="4 5">
    <name type="scientific">Nonomuraea harbinensis</name>
    <dbReference type="NCBI Taxonomy" id="1286938"/>
    <lineage>
        <taxon>Bacteria</taxon>
        <taxon>Bacillati</taxon>
        <taxon>Actinomycetota</taxon>
        <taxon>Actinomycetes</taxon>
        <taxon>Streptosporangiales</taxon>
        <taxon>Streptosporangiaceae</taxon>
        <taxon>Nonomuraea</taxon>
    </lineage>
</organism>
<feature type="non-terminal residue" evidence="4">
    <location>
        <position position="56"/>
    </location>
</feature>
<dbReference type="EMBL" id="JBHSNW010000058">
    <property type="protein sequence ID" value="MFC5822181.1"/>
    <property type="molecule type" value="Genomic_DNA"/>
</dbReference>
<sequence length="56" mass="6423">MENEQKLRDYLRRATVELAETRQRLAEDQGRRHEPVAIVGMACRFPGGVGGPEELW</sequence>
<feature type="domain" description="Beta-ketoacyl synthase-like N-terminal" evidence="2">
    <location>
        <begin position="34"/>
        <end position="56"/>
    </location>
</feature>
<proteinExistence type="predicted"/>
<dbReference type="Proteomes" id="UP001596096">
    <property type="component" value="Unassembled WGS sequence"/>
</dbReference>
<keyword evidence="1" id="KW-0511">Multifunctional enzyme</keyword>
<comment type="caution">
    <text evidence="4">The sequence shown here is derived from an EMBL/GenBank/DDBJ whole genome shotgun (WGS) entry which is preliminary data.</text>
</comment>
<dbReference type="Pfam" id="PF08990">
    <property type="entry name" value="Docking"/>
    <property type="match status" value="1"/>
</dbReference>
<dbReference type="InterPro" id="IPR015083">
    <property type="entry name" value="NorB/c/GfsB-D-like_docking"/>
</dbReference>
<gene>
    <name evidence="4" type="ORF">ACFPUY_44490</name>
</gene>
<keyword evidence="5" id="KW-1185">Reference proteome</keyword>
<dbReference type="Pfam" id="PF00109">
    <property type="entry name" value="ketoacyl-synt"/>
    <property type="match status" value="1"/>
</dbReference>
<evidence type="ECO:0000256" key="1">
    <source>
        <dbReference type="ARBA" id="ARBA00023268"/>
    </source>
</evidence>
<evidence type="ECO:0000259" key="2">
    <source>
        <dbReference type="Pfam" id="PF00109"/>
    </source>
</evidence>